<name>A0AA36DHW9_9BILA</name>
<feature type="compositionally biased region" description="Basic and acidic residues" evidence="3">
    <location>
        <begin position="66"/>
        <end position="87"/>
    </location>
</feature>
<evidence type="ECO:0000313" key="6">
    <source>
        <dbReference type="Proteomes" id="UP001177023"/>
    </source>
</evidence>
<dbReference type="InterPro" id="IPR012916">
    <property type="entry name" value="RED_N"/>
</dbReference>
<protein>
    <recommendedName>
        <fullName evidence="4">RED-like N-terminal domain-containing protein</fullName>
    </recommendedName>
</protein>
<comment type="caution">
    <text evidence="5">The sequence shown here is derived from an EMBL/GenBank/DDBJ whole genome shotgun (WGS) entry which is preliminary data.</text>
</comment>
<evidence type="ECO:0000256" key="2">
    <source>
        <dbReference type="ARBA" id="ARBA00023242"/>
    </source>
</evidence>
<evidence type="ECO:0000256" key="3">
    <source>
        <dbReference type="SAM" id="MobiDB-lite"/>
    </source>
</evidence>
<evidence type="ECO:0000313" key="5">
    <source>
        <dbReference type="EMBL" id="CAJ0587550.1"/>
    </source>
</evidence>
<keyword evidence="6" id="KW-1185">Reference proteome</keyword>
<keyword evidence="2" id="KW-0539">Nucleus</keyword>
<sequence>MKSLRNEDFRKLLDTPADPHRFGGAVKAQQPAPNAEQKKAKPKKYYRPHAKPKPKEEPAPGDEDDAHLKEILGKYRDRAAERRRNEDAGGIEEDTGYGYHAVPSDKRDAREQARERYRAIQESKYLGGDLEHTHLVKGLDYSLLKKARCEMATREAAAIEDPPALEEAPVVEEKSKNRMVLALNQLLFEDTTPKTNPYFAKQLLTYMVEIDADNDALPTPVFKSVTEARVMNMNRNAEADMTLIAKMSQLLNYARAANVEKPKKRQSNVPSLSDEQLATKNEDIFEGVGEYKPIVVPAAEEKGRKSAPKSREAEEDRRSKRRDEERDRGDRRRGERGQDRDRRRERDDRRDRDDRDSRKEEERRRAEREADRLEAVAAEQKQRMAERIAKRRKEAETGSLAEYAECYPGGMAELGMSDDDAGTALITSSKKPKNTSVFEVVGQDADYTNSRGDKENGQKKPNRAKEDRRLDRELDKINQIIEKRKGGAEEVGFKRPRY</sequence>
<evidence type="ECO:0000256" key="1">
    <source>
        <dbReference type="ARBA" id="ARBA00004123"/>
    </source>
</evidence>
<reference evidence="5" key="1">
    <citation type="submission" date="2023-06" db="EMBL/GenBank/DDBJ databases">
        <authorList>
            <person name="Delattre M."/>
        </authorList>
    </citation>
    <scope>NUCLEOTIDE SEQUENCE</scope>
    <source>
        <strain evidence="5">AF72</strain>
    </source>
</reference>
<comment type="subcellular location">
    <subcellularLocation>
        <location evidence="1">Nucleus</location>
    </subcellularLocation>
</comment>
<dbReference type="Proteomes" id="UP001177023">
    <property type="component" value="Unassembled WGS sequence"/>
</dbReference>
<gene>
    <name evidence="5" type="ORF">MSPICULIGERA_LOCUS25510</name>
</gene>
<feature type="region of interest" description="Disordered" evidence="3">
    <location>
        <begin position="1"/>
        <end position="107"/>
    </location>
</feature>
<feature type="region of interest" description="Disordered" evidence="3">
    <location>
        <begin position="299"/>
        <end position="471"/>
    </location>
</feature>
<evidence type="ECO:0000259" key="4">
    <source>
        <dbReference type="Pfam" id="PF07808"/>
    </source>
</evidence>
<feature type="domain" description="RED-like N-terminal" evidence="4">
    <location>
        <begin position="62"/>
        <end position="266"/>
    </location>
</feature>
<dbReference type="PANTHER" id="PTHR12765">
    <property type="entry name" value="RED PROTEIN IK FACTOR CYTOKINE IK"/>
    <property type="match status" value="1"/>
</dbReference>
<accession>A0AA36DHW9</accession>
<dbReference type="AlphaFoldDB" id="A0AA36DHW9"/>
<feature type="compositionally biased region" description="Basic and acidic residues" evidence="3">
    <location>
        <begin position="1"/>
        <end position="21"/>
    </location>
</feature>
<feature type="compositionally biased region" description="Polar residues" evidence="3">
    <location>
        <begin position="425"/>
        <end position="437"/>
    </location>
</feature>
<dbReference type="Pfam" id="PF07808">
    <property type="entry name" value="RED_N"/>
    <property type="match status" value="1"/>
</dbReference>
<organism evidence="5 6">
    <name type="scientific">Mesorhabditis spiculigera</name>
    <dbReference type="NCBI Taxonomy" id="96644"/>
    <lineage>
        <taxon>Eukaryota</taxon>
        <taxon>Metazoa</taxon>
        <taxon>Ecdysozoa</taxon>
        <taxon>Nematoda</taxon>
        <taxon>Chromadorea</taxon>
        <taxon>Rhabditida</taxon>
        <taxon>Rhabditina</taxon>
        <taxon>Rhabditomorpha</taxon>
        <taxon>Rhabditoidea</taxon>
        <taxon>Rhabditidae</taxon>
        <taxon>Mesorhabditinae</taxon>
        <taxon>Mesorhabditis</taxon>
    </lineage>
</organism>
<dbReference type="EMBL" id="CATQJA010002710">
    <property type="protein sequence ID" value="CAJ0587550.1"/>
    <property type="molecule type" value="Genomic_DNA"/>
</dbReference>
<dbReference type="InterPro" id="IPR039896">
    <property type="entry name" value="Red-like"/>
</dbReference>
<proteinExistence type="predicted"/>
<feature type="compositionally biased region" description="Basic and acidic residues" evidence="3">
    <location>
        <begin position="299"/>
        <end position="396"/>
    </location>
</feature>
<feature type="compositionally biased region" description="Basic residues" evidence="3">
    <location>
        <begin position="40"/>
        <end position="52"/>
    </location>
</feature>
<dbReference type="GO" id="GO:0005634">
    <property type="term" value="C:nucleus"/>
    <property type="evidence" value="ECO:0007669"/>
    <property type="project" value="UniProtKB-SubCell"/>
</dbReference>
<feature type="compositionally biased region" description="Basic and acidic residues" evidence="3">
    <location>
        <begin position="451"/>
        <end position="471"/>
    </location>
</feature>
<feature type="non-terminal residue" evidence="5">
    <location>
        <position position="1"/>
    </location>
</feature>